<feature type="domain" description="Non-structural maintenance of chromosome element 4 C-terminal" evidence="9">
    <location>
        <begin position="137"/>
        <end position="236"/>
    </location>
</feature>
<feature type="region of interest" description="Disordered" evidence="8">
    <location>
        <begin position="243"/>
        <end position="326"/>
    </location>
</feature>
<evidence type="ECO:0000256" key="4">
    <source>
        <dbReference type="ARBA" id="ARBA00023172"/>
    </source>
</evidence>
<keyword evidence="11" id="KW-1185">Reference proteome</keyword>
<protein>
    <recommendedName>
        <fullName evidence="7">Non-structural maintenance of chromosomes element 4</fullName>
    </recommendedName>
</protein>
<comment type="function">
    <text evidence="7">Component of the SMC5-SMC6 complex, that promotes sister chromatid alignment after DNA damage and facilitates double-stranded DNA breaks (DSBs) repair via homologous recombination between sister chromatids.</text>
</comment>
<evidence type="ECO:0000259" key="9">
    <source>
        <dbReference type="Pfam" id="PF08743"/>
    </source>
</evidence>
<reference evidence="10" key="1">
    <citation type="submission" date="2017-08" db="EMBL/GenBank/DDBJ databases">
        <authorList>
            <person name="Polle J.E."/>
            <person name="Barry K."/>
            <person name="Cushman J."/>
            <person name="Schmutz J."/>
            <person name="Tran D."/>
            <person name="Hathwaick L.T."/>
            <person name="Yim W.C."/>
            <person name="Jenkins J."/>
            <person name="Mckie-Krisberg Z.M."/>
            <person name="Prochnik S."/>
            <person name="Lindquist E."/>
            <person name="Dockter R.B."/>
            <person name="Adam C."/>
            <person name="Molina H."/>
            <person name="Bunkerborg J."/>
            <person name="Jin E."/>
            <person name="Buchheim M."/>
            <person name="Magnuson J."/>
        </authorList>
    </citation>
    <scope>NUCLEOTIDE SEQUENCE</scope>
    <source>
        <strain evidence="10">CCAP 19/18</strain>
    </source>
</reference>
<organism evidence="10 11">
    <name type="scientific">Dunaliella salina</name>
    <name type="common">Green alga</name>
    <name type="synonym">Protococcus salinus</name>
    <dbReference type="NCBI Taxonomy" id="3046"/>
    <lineage>
        <taxon>Eukaryota</taxon>
        <taxon>Viridiplantae</taxon>
        <taxon>Chlorophyta</taxon>
        <taxon>core chlorophytes</taxon>
        <taxon>Chlorophyceae</taxon>
        <taxon>CS clade</taxon>
        <taxon>Chlamydomonadales</taxon>
        <taxon>Dunaliellaceae</taxon>
        <taxon>Dunaliella</taxon>
    </lineage>
</organism>
<feature type="compositionally biased region" description="Low complexity" evidence="8">
    <location>
        <begin position="284"/>
        <end position="301"/>
    </location>
</feature>
<evidence type="ECO:0000256" key="1">
    <source>
        <dbReference type="ARBA" id="ARBA00004123"/>
    </source>
</evidence>
<keyword evidence="5 7" id="KW-0234">DNA repair</keyword>
<name>A0ABQ7GP66_DUNSA</name>
<evidence type="ECO:0000313" key="10">
    <source>
        <dbReference type="EMBL" id="KAF5836389.1"/>
    </source>
</evidence>
<comment type="similarity">
    <text evidence="2 7">Belongs to the NSE4 family.</text>
</comment>
<evidence type="ECO:0000256" key="2">
    <source>
        <dbReference type="ARBA" id="ARBA00008997"/>
    </source>
</evidence>
<feature type="region of interest" description="Disordered" evidence="8">
    <location>
        <begin position="82"/>
        <end position="102"/>
    </location>
</feature>
<dbReference type="Pfam" id="PF08743">
    <property type="entry name" value="Nse4_C"/>
    <property type="match status" value="1"/>
</dbReference>
<dbReference type="PANTHER" id="PTHR16140">
    <property type="entry name" value="NON-STRUCTURAL MAINTENANCE OF CHROMOSOMES ELEMENT 4"/>
    <property type="match status" value="1"/>
</dbReference>
<keyword evidence="3 7" id="KW-0227">DNA damage</keyword>
<evidence type="ECO:0000256" key="8">
    <source>
        <dbReference type="SAM" id="MobiDB-lite"/>
    </source>
</evidence>
<evidence type="ECO:0000256" key="5">
    <source>
        <dbReference type="ARBA" id="ARBA00023204"/>
    </source>
</evidence>
<dbReference type="InterPro" id="IPR027786">
    <property type="entry name" value="Nse4/EID"/>
</dbReference>
<comment type="subunit">
    <text evidence="7">Component of the SMC5-SMC6 complex.</text>
</comment>
<keyword evidence="6 7" id="KW-0539">Nucleus</keyword>
<dbReference type="InterPro" id="IPR014854">
    <property type="entry name" value="Nse4_C"/>
</dbReference>
<gene>
    <name evidence="10" type="ORF">DUNSADRAFT_5959</name>
</gene>
<comment type="subcellular location">
    <subcellularLocation>
        <location evidence="1 7">Nucleus</location>
    </subcellularLocation>
</comment>
<comment type="caution">
    <text evidence="10">The sequence shown here is derived from an EMBL/GenBank/DDBJ whole genome shotgun (WGS) entry which is preliminary data.</text>
</comment>
<evidence type="ECO:0000256" key="3">
    <source>
        <dbReference type="ARBA" id="ARBA00022763"/>
    </source>
</evidence>
<keyword evidence="4 7" id="KW-0233">DNA recombination</keyword>
<evidence type="ECO:0000313" key="11">
    <source>
        <dbReference type="Proteomes" id="UP000815325"/>
    </source>
</evidence>
<dbReference type="EMBL" id="MU069661">
    <property type="protein sequence ID" value="KAF5836389.1"/>
    <property type="molecule type" value="Genomic_DNA"/>
</dbReference>
<feature type="compositionally biased region" description="Basic and acidic residues" evidence="8">
    <location>
        <begin position="8"/>
        <end position="30"/>
    </location>
</feature>
<feature type="region of interest" description="Disordered" evidence="8">
    <location>
        <begin position="1"/>
        <end position="39"/>
    </location>
</feature>
<evidence type="ECO:0000256" key="6">
    <source>
        <dbReference type="ARBA" id="ARBA00023242"/>
    </source>
</evidence>
<dbReference type="Proteomes" id="UP000815325">
    <property type="component" value="Unassembled WGS sequence"/>
</dbReference>
<sequence>MAGGPEPPLDRDGLHRGYSDIQQRMKRDRGLSSGDNSTNFIHENLKHADQLHNFVEKPREHAKDAGVFEQLAKAHEENAKRVALNQQAQKPRQQRQKRQVAEVTRPDELKGIVESEKQETDRNMEEMWNVLMRGECPVAELVCNHQSFSQTVENMFTLAFLVRDGRVQLLHNPDLGMIARKALTKAQRQQLQQQQQQQQQQAGSSRQAKAVEEQQQFVIALTQADWEDMIRVVRKEDCKMKHRQQEDVFESQAAPDGHVHRAHQGSRGPASAGVPGSQGPQAESQKPQGSPSSQDPPSQAPGTRARGLAAVKREGSANKRRRANGQ</sequence>
<accession>A0ABQ7GP66</accession>
<evidence type="ECO:0000256" key="7">
    <source>
        <dbReference type="RuleBase" id="RU365071"/>
    </source>
</evidence>
<proteinExistence type="inferred from homology"/>
<dbReference type="PANTHER" id="PTHR16140:SF0">
    <property type="entry name" value="NON-STRUCTURAL MAINTENANCE OF CHROMOSOMES ELEMENT 4"/>
    <property type="match status" value="1"/>
</dbReference>